<comment type="similarity">
    <text evidence="4 10">Belongs to the NAD(P)-dependent epimerase/dehydratase family.</text>
</comment>
<accession>A0AAE3WCN6</accession>
<reference evidence="12" key="1">
    <citation type="submission" date="2022-07" db="EMBL/GenBank/DDBJ databases">
        <authorList>
            <person name="Otstavnykh N."/>
            <person name="Isaeva M."/>
            <person name="Bystritskaya E."/>
        </authorList>
    </citation>
    <scope>NUCLEOTIDE SEQUENCE</scope>
    <source>
        <strain evidence="12">KCTC 52189</strain>
    </source>
</reference>
<comment type="catalytic activity">
    <reaction evidence="1 10">
        <text>UDP-alpha-D-glucose = UDP-alpha-D-galactose</text>
        <dbReference type="Rhea" id="RHEA:22168"/>
        <dbReference type="ChEBI" id="CHEBI:58885"/>
        <dbReference type="ChEBI" id="CHEBI:66914"/>
        <dbReference type="EC" id="5.1.3.2"/>
    </reaction>
</comment>
<evidence type="ECO:0000256" key="6">
    <source>
        <dbReference type="ARBA" id="ARBA00018569"/>
    </source>
</evidence>
<dbReference type="SUPFAM" id="SSF51735">
    <property type="entry name" value="NAD(P)-binding Rossmann-fold domains"/>
    <property type="match status" value="1"/>
</dbReference>
<dbReference type="Pfam" id="PF01370">
    <property type="entry name" value="Epimerase"/>
    <property type="match status" value="1"/>
</dbReference>
<gene>
    <name evidence="12" type="primary">galE</name>
    <name evidence="12" type="ORF">NO357_10275</name>
</gene>
<dbReference type="Gene3D" id="3.40.50.720">
    <property type="entry name" value="NAD(P)-binding Rossmann-like Domain"/>
    <property type="match status" value="1"/>
</dbReference>
<comment type="subunit">
    <text evidence="10">Homodimer.</text>
</comment>
<evidence type="ECO:0000256" key="1">
    <source>
        <dbReference type="ARBA" id="ARBA00000083"/>
    </source>
</evidence>
<dbReference type="EC" id="5.1.3.2" evidence="5 10"/>
<evidence type="ECO:0000256" key="5">
    <source>
        <dbReference type="ARBA" id="ARBA00013189"/>
    </source>
</evidence>
<proteinExistence type="inferred from homology"/>
<evidence type="ECO:0000259" key="11">
    <source>
        <dbReference type="Pfam" id="PF01370"/>
    </source>
</evidence>
<dbReference type="EMBL" id="JANHAX010000003">
    <property type="protein sequence ID" value="MDQ2090282.1"/>
    <property type="molecule type" value="Genomic_DNA"/>
</dbReference>
<keyword evidence="7 10" id="KW-0520">NAD</keyword>
<reference evidence="12" key="2">
    <citation type="submission" date="2023-02" db="EMBL/GenBank/DDBJ databases">
        <title>'Rhodoalgimonas zhirmunskyi' gen. nov., isolated from a red alga.</title>
        <authorList>
            <person name="Nedashkovskaya O.I."/>
            <person name="Otstavnykh N.Y."/>
            <person name="Bystritskaya E.P."/>
            <person name="Balabanova L.A."/>
            <person name="Isaeva M.P."/>
        </authorList>
    </citation>
    <scope>NUCLEOTIDE SEQUENCE</scope>
    <source>
        <strain evidence="12">KCTC 52189</strain>
    </source>
</reference>
<evidence type="ECO:0000256" key="8">
    <source>
        <dbReference type="ARBA" id="ARBA00023235"/>
    </source>
</evidence>
<evidence type="ECO:0000313" key="13">
    <source>
        <dbReference type="Proteomes" id="UP001226762"/>
    </source>
</evidence>
<evidence type="ECO:0000256" key="4">
    <source>
        <dbReference type="ARBA" id="ARBA00007637"/>
    </source>
</evidence>
<dbReference type="NCBIfam" id="TIGR01179">
    <property type="entry name" value="galE"/>
    <property type="match status" value="1"/>
</dbReference>
<dbReference type="PANTHER" id="PTHR43725">
    <property type="entry name" value="UDP-GLUCOSE 4-EPIMERASE"/>
    <property type="match status" value="1"/>
</dbReference>
<dbReference type="GO" id="GO:0003978">
    <property type="term" value="F:UDP-glucose 4-epimerase activity"/>
    <property type="evidence" value="ECO:0007669"/>
    <property type="project" value="UniProtKB-UniRule"/>
</dbReference>
<evidence type="ECO:0000256" key="10">
    <source>
        <dbReference type="RuleBase" id="RU366046"/>
    </source>
</evidence>
<name>A0AAE3WCN6_9RHOB</name>
<sequence length="330" mass="35242">MTRREAEHILVTGGAGYIGSHACKALAQAGFTPVVLDNLSRGHADAVKWGPLIKGDLRDTDLVRSALRDHNIGAVIHFAAYAYVGESMAQPAMYYDNNLGSMISLLQAMQAEGVGQIVFSSSCATYGIPEVQPITEDAPQAPINPYGRTKLICEWMLKDGAAAWNLRFAALRYFNAAGADPEGEIGERHDPETHLIPLALLAAAGHGSLQVMGEDYPTPDGTCIRDYIHVSDLARAHVLALEHLGRGGESLEVNLGTGQGHSVREVIAAAARVTGRDVPVLPASRRAGDPAMLTADPSRAAERLGFRAEISALDDIVADAAPWFGHPQRR</sequence>
<dbReference type="CDD" id="cd05247">
    <property type="entry name" value="UDP_G4E_1_SDR_e"/>
    <property type="match status" value="1"/>
</dbReference>
<keyword evidence="13" id="KW-1185">Reference proteome</keyword>
<evidence type="ECO:0000313" key="12">
    <source>
        <dbReference type="EMBL" id="MDQ2090282.1"/>
    </source>
</evidence>
<dbReference type="InterPro" id="IPR036291">
    <property type="entry name" value="NAD(P)-bd_dom_sf"/>
</dbReference>
<dbReference type="Proteomes" id="UP001226762">
    <property type="component" value="Unassembled WGS sequence"/>
</dbReference>
<keyword evidence="8 10" id="KW-0413">Isomerase</keyword>
<protein>
    <recommendedName>
        <fullName evidence="6 10">UDP-glucose 4-epimerase</fullName>
        <ecNumber evidence="5 10">5.1.3.2</ecNumber>
    </recommendedName>
</protein>
<evidence type="ECO:0000256" key="3">
    <source>
        <dbReference type="ARBA" id="ARBA00004947"/>
    </source>
</evidence>
<dbReference type="AlphaFoldDB" id="A0AAE3WCN6"/>
<dbReference type="Gene3D" id="3.90.25.10">
    <property type="entry name" value="UDP-galactose 4-epimerase, domain 1"/>
    <property type="match status" value="1"/>
</dbReference>
<evidence type="ECO:0000256" key="7">
    <source>
        <dbReference type="ARBA" id="ARBA00023027"/>
    </source>
</evidence>
<dbReference type="PANTHER" id="PTHR43725:SF53">
    <property type="entry name" value="UDP-ARABINOSE 4-EPIMERASE 1"/>
    <property type="match status" value="1"/>
</dbReference>
<keyword evidence="9 10" id="KW-0119">Carbohydrate metabolism</keyword>
<organism evidence="12 13">
    <name type="scientific">Marimonas arenosa</name>
    <dbReference type="NCBI Taxonomy" id="1795305"/>
    <lineage>
        <taxon>Bacteria</taxon>
        <taxon>Pseudomonadati</taxon>
        <taxon>Pseudomonadota</taxon>
        <taxon>Alphaproteobacteria</taxon>
        <taxon>Rhodobacterales</taxon>
        <taxon>Paracoccaceae</taxon>
        <taxon>Marimonas</taxon>
    </lineage>
</organism>
<feature type="domain" description="NAD-dependent epimerase/dehydratase" evidence="11">
    <location>
        <begin position="9"/>
        <end position="256"/>
    </location>
</feature>
<dbReference type="GO" id="GO:0033499">
    <property type="term" value="P:galactose catabolic process via UDP-galactose, Leloir pathway"/>
    <property type="evidence" value="ECO:0007669"/>
    <property type="project" value="TreeGrafter"/>
</dbReference>
<dbReference type="RefSeq" id="WP_306735573.1">
    <property type="nucleotide sequence ID" value="NZ_JANHAX010000003.1"/>
</dbReference>
<evidence type="ECO:0000256" key="9">
    <source>
        <dbReference type="ARBA" id="ARBA00023277"/>
    </source>
</evidence>
<comment type="pathway">
    <text evidence="3 10">Carbohydrate metabolism; galactose metabolism.</text>
</comment>
<dbReference type="InterPro" id="IPR005886">
    <property type="entry name" value="UDP_G4E"/>
</dbReference>
<evidence type="ECO:0000256" key="2">
    <source>
        <dbReference type="ARBA" id="ARBA00001911"/>
    </source>
</evidence>
<comment type="caution">
    <text evidence="12">The sequence shown here is derived from an EMBL/GenBank/DDBJ whole genome shotgun (WGS) entry which is preliminary data.</text>
</comment>
<dbReference type="InterPro" id="IPR001509">
    <property type="entry name" value="Epimerase_deHydtase"/>
</dbReference>
<comment type="cofactor">
    <cofactor evidence="2 10">
        <name>NAD(+)</name>
        <dbReference type="ChEBI" id="CHEBI:57540"/>
    </cofactor>
</comment>